<dbReference type="GO" id="GO:0005509">
    <property type="term" value="F:calcium ion binding"/>
    <property type="evidence" value="ECO:0007669"/>
    <property type="project" value="InterPro"/>
</dbReference>
<dbReference type="InterPro" id="IPR057428">
    <property type="entry name" value="EFHB_EF-hand_C"/>
</dbReference>
<keyword evidence="8" id="KW-0206">Cytoskeleton</keyword>
<dbReference type="AlphaFoldDB" id="A0AAV7MFD4"/>
<dbReference type="PANTHER" id="PTHR12086">
    <property type="entry name" value="EF-HAND DOMAIN C-TERMINAL CONTAINING PROTEIN"/>
    <property type="match status" value="1"/>
</dbReference>
<evidence type="ECO:0000256" key="4">
    <source>
        <dbReference type="ARBA" id="ARBA00022737"/>
    </source>
</evidence>
<evidence type="ECO:0000256" key="2">
    <source>
        <dbReference type="ARBA" id="ARBA00022490"/>
    </source>
</evidence>
<dbReference type="Gene3D" id="1.10.238.10">
    <property type="entry name" value="EF-hand"/>
    <property type="match status" value="1"/>
</dbReference>
<feature type="domain" description="EF-hand" evidence="11">
    <location>
        <begin position="354"/>
        <end position="389"/>
    </location>
</feature>
<evidence type="ECO:0000256" key="1">
    <source>
        <dbReference type="ARBA" id="ARBA00004611"/>
    </source>
</evidence>
<dbReference type="InterPro" id="IPR018247">
    <property type="entry name" value="EF_Hand_1_Ca_BS"/>
</dbReference>
<dbReference type="Proteomes" id="UP001066276">
    <property type="component" value="Chromosome 10"/>
</dbReference>
<evidence type="ECO:0000256" key="10">
    <source>
        <dbReference type="SAM" id="MobiDB-lite"/>
    </source>
</evidence>
<comment type="subcellular location">
    <subcellularLocation>
        <location evidence="1">Cytoplasm</location>
        <location evidence="1">Cytoskeleton</location>
        <location evidence="1">Flagellum axoneme</location>
    </subcellularLocation>
</comment>
<comment type="caution">
    <text evidence="12">The sequence shown here is derived from an EMBL/GenBank/DDBJ whole genome shotgun (WGS) entry which is preliminary data.</text>
</comment>
<keyword evidence="3" id="KW-0479">Metal-binding</keyword>
<evidence type="ECO:0000259" key="11">
    <source>
        <dbReference type="PROSITE" id="PS50222"/>
    </source>
</evidence>
<dbReference type="CDD" id="cd00051">
    <property type="entry name" value="EFh"/>
    <property type="match status" value="1"/>
</dbReference>
<evidence type="ECO:0000256" key="6">
    <source>
        <dbReference type="ARBA" id="ARBA00022846"/>
    </source>
</evidence>
<evidence type="ECO:0000256" key="9">
    <source>
        <dbReference type="ARBA" id="ARBA00023273"/>
    </source>
</evidence>
<organism evidence="12 13">
    <name type="scientific">Pleurodeles waltl</name>
    <name type="common">Iberian ribbed newt</name>
    <dbReference type="NCBI Taxonomy" id="8319"/>
    <lineage>
        <taxon>Eukaryota</taxon>
        <taxon>Metazoa</taxon>
        <taxon>Chordata</taxon>
        <taxon>Craniata</taxon>
        <taxon>Vertebrata</taxon>
        <taxon>Euteleostomi</taxon>
        <taxon>Amphibia</taxon>
        <taxon>Batrachia</taxon>
        <taxon>Caudata</taxon>
        <taxon>Salamandroidea</taxon>
        <taxon>Salamandridae</taxon>
        <taxon>Pleurodelinae</taxon>
        <taxon>Pleurodeles</taxon>
    </lineage>
</organism>
<sequence>MIERRPRYCGLFVDRSPHIVAAGKLLPIGEQIASCPVDPPRPITPPYVAKFLTVRRPNVGAERIWHRRADDPDTAYHMTHGISTRQSHSAGVLLNPPRKTLFQQRMLDKRESCYSSHQRKPLGRSYDQRPMFPPGTDLNKMTFGGTLVRGESVGEIVNPPKTFREVNEETRVGHELYIVTHNDYNAGEMRDRKYDWSRCKKDTRFGVPTPHFNDGRLTKKSLHWLHECQMSEAAKIVTKRYDDFNEKFQHQLGKVNDPIAETMNVPPDHTFGVLHRPDEYGVAELLHYAPPINFLRGKERHRAVLAAVRQHLKKVNYHNFDSLLEAFRHYDKKGDGKIDKEELNKACIQFGLELHPDLMDALVEYCDVDKDGLISFMEFANFLNWKDKMRIGKLEEQILTRATPDGECRGTVLAKPEDLTPREEAGTGKTPKTLTRPTDRVAHTYRTTSSAINGVVGGPSAARCRSSGLPSVRTDVAVPRIRRVADRNSYGDDPGAYALLCPSIFSEKGVYEKDFFTPRSKNELATLFCNIGVSLPESTFDEVWKVAAQRHPEGEVCIETMRNVLDEMQAARMLS</sequence>
<gene>
    <name evidence="12" type="ORF">NDU88_007099</name>
</gene>
<name>A0AAV7MFD4_PLEWA</name>
<evidence type="ECO:0000313" key="13">
    <source>
        <dbReference type="Proteomes" id="UP001066276"/>
    </source>
</evidence>
<dbReference type="Pfam" id="PF13499">
    <property type="entry name" value="EF-hand_7"/>
    <property type="match status" value="1"/>
</dbReference>
<dbReference type="EMBL" id="JANPWB010000014">
    <property type="protein sequence ID" value="KAJ1102041.1"/>
    <property type="molecule type" value="Genomic_DNA"/>
</dbReference>
<keyword evidence="6" id="KW-0282">Flagellum</keyword>
<reference evidence="12" key="1">
    <citation type="journal article" date="2022" name="bioRxiv">
        <title>Sequencing and chromosome-scale assembly of the giantPleurodeles waltlgenome.</title>
        <authorList>
            <person name="Brown T."/>
            <person name="Elewa A."/>
            <person name="Iarovenko S."/>
            <person name="Subramanian E."/>
            <person name="Araus A.J."/>
            <person name="Petzold A."/>
            <person name="Susuki M."/>
            <person name="Suzuki K.-i.T."/>
            <person name="Hayashi T."/>
            <person name="Toyoda A."/>
            <person name="Oliveira C."/>
            <person name="Osipova E."/>
            <person name="Leigh N.D."/>
            <person name="Simon A."/>
            <person name="Yun M.H."/>
        </authorList>
    </citation>
    <scope>NUCLEOTIDE SEQUENCE</scope>
    <source>
        <strain evidence="12">20211129_DDA</strain>
        <tissue evidence="12">Liver</tissue>
    </source>
</reference>
<feature type="domain" description="EF-hand" evidence="11">
    <location>
        <begin position="318"/>
        <end position="353"/>
    </location>
</feature>
<keyword evidence="4" id="KW-0677">Repeat</keyword>
<dbReference type="SMART" id="SM00054">
    <property type="entry name" value="EFh"/>
    <property type="match status" value="2"/>
</dbReference>
<keyword evidence="5" id="KW-0106">Calcium</keyword>
<feature type="region of interest" description="Disordered" evidence="10">
    <location>
        <begin position="112"/>
        <end position="139"/>
    </location>
</feature>
<evidence type="ECO:0000256" key="7">
    <source>
        <dbReference type="ARBA" id="ARBA00023069"/>
    </source>
</evidence>
<evidence type="ECO:0000256" key="8">
    <source>
        <dbReference type="ARBA" id="ARBA00023212"/>
    </source>
</evidence>
<dbReference type="PROSITE" id="PS50222">
    <property type="entry name" value="EF_HAND_2"/>
    <property type="match status" value="2"/>
</dbReference>
<dbReference type="InterPro" id="IPR040193">
    <property type="entry name" value="EFHC1/EFHC2/EFHB"/>
</dbReference>
<dbReference type="SUPFAM" id="SSF47473">
    <property type="entry name" value="EF-hand"/>
    <property type="match status" value="1"/>
</dbReference>
<keyword evidence="13" id="KW-1185">Reference proteome</keyword>
<keyword evidence="9" id="KW-0966">Cell projection</keyword>
<evidence type="ECO:0000256" key="5">
    <source>
        <dbReference type="ARBA" id="ARBA00022837"/>
    </source>
</evidence>
<evidence type="ECO:0000313" key="12">
    <source>
        <dbReference type="EMBL" id="KAJ1102041.1"/>
    </source>
</evidence>
<accession>A0AAV7MFD4</accession>
<dbReference type="PROSITE" id="PS00018">
    <property type="entry name" value="EF_HAND_1"/>
    <property type="match status" value="1"/>
</dbReference>
<dbReference type="InterPro" id="IPR011992">
    <property type="entry name" value="EF-hand-dom_pair"/>
</dbReference>
<dbReference type="InterPro" id="IPR002048">
    <property type="entry name" value="EF_hand_dom"/>
</dbReference>
<keyword evidence="7" id="KW-0969">Cilium</keyword>
<protein>
    <recommendedName>
        <fullName evidence="11">EF-hand domain-containing protein</fullName>
    </recommendedName>
</protein>
<keyword evidence="2" id="KW-0963">Cytoplasm</keyword>
<dbReference type="Pfam" id="PF25325">
    <property type="entry name" value="EF-hand_EFHB_C"/>
    <property type="match status" value="1"/>
</dbReference>
<proteinExistence type="predicted"/>
<evidence type="ECO:0000256" key="3">
    <source>
        <dbReference type="ARBA" id="ARBA00022723"/>
    </source>
</evidence>
<dbReference type="PANTHER" id="PTHR12086:SF12">
    <property type="entry name" value="EF-HAND DOMAIN-CONTAINING FAMILY MEMBER B"/>
    <property type="match status" value="1"/>
</dbReference>